<keyword evidence="2 4" id="KW-0472">Membrane</keyword>
<dbReference type="InterPro" id="IPR007450">
    <property type="entry name" value="BamE_dom"/>
</dbReference>
<name>A0A381W0X4_9ZZZZ</name>
<keyword evidence="1" id="KW-0732">Signal</keyword>
<dbReference type="Gene3D" id="3.30.1450.10">
    <property type="match status" value="1"/>
</dbReference>
<dbReference type="HAMAP" id="MF_00925">
    <property type="entry name" value="OM_assembly_BamE"/>
    <property type="match status" value="1"/>
</dbReference>
<dbReference type="PANTHER" id="PTHR37482:SF1">
    <property type="entry name" value="OUTER MEMBRANE PROTEIN ASSEMBLY FACTOR BAME"/>
    <property type="match status" value="1"/>
</dbReference>
<keyword evidence="3" id="KW-0998">Cell outer membrane</keyword>
<evidence type="ECO:0000259" key="5">
    <source>
        <dbReference type="Pfam" id="PF04355"/>
    </source>
</evidence>
<dbReference type="EMBL" id="UINC01010334">
    <property type="protein sequence ID" value="SVA46011.1"/>
    <property type="molecule type" value="Genomic_DNA"/>
</dbReference>
<sequence>MKSRWSKASIQTAWAARRWAVYDQIAFLEFPVMIPSHRLFLWLFTALVFAALAGCYPGYRMDVEQGNVVTPEQRAQLQLGMDQRETQFILGSPLVKDPFHANRWDYVYTLRDGATGIVDQERLSLFFENDLLIDIRHESNGMTTEKMNSKAPEKAAEGGLLQRLWNRFRATD</sequence>
<dbReference type="GO" id="GO:1990063">
    <property type="term" value="C:Bam protein complex"/>
    <property type="evidence" value="ECO:0007669"/>
    <property type="project" value="TreeGrafter"/>
</dbReference>
<organism evidence="6">
    <name type="scientific">marine metagenome</name>
    <dbReference type="NCBI Taxonomy" id="408172"/>
    <lineage>
        <taxon>unclassified sequences</taxon>
        <taxon>metagenomes</taxon>
        <taxon>ecological metagenomes</taxon>
    </lineage>
</organism>
<feature type="transmembrane region" description="Helical" evidence="4">
    <location>
        <begin position="39"/>
        <end position="59"/>
    </location>
</feature>
<evidence type="ECO:0000256" key="3">
    <source>
        <dbReference type="ARBA" id="ARBA00023237"/>
    </source>
</evidence>
<keyword evidence="4" id="KW-0812">Transmembrane</keyword>
<keyword evidence="4" id="KW-1133">Transmembrane helix</keyword>
<dbReference type="InterPro" id="IPR037873">
    <property type="entry name" value="BamE-like"/>
</dbReference>
<evidence type="ECO:0000256" key="4">
    <source>
        <dbReference type="SAM" id="Phobius"/>
    </source>
</evidence>
<accession>A0A381W0X4</accession>
<dbReference type="Pfam" id="PF04355">
    <property type="entry name" value="BamE"/>
    <property type="match status" value="1"/>
</dbReference>
<dbReference type="PANTHER" id="PTHR37482">
    <property type="entry name" value="OUTER MEMBRANE PROTEIN ASSEMBLY FACTOR BAME"/>
    <property type="match status" value="1"/>
</dbReference>
<evidence type="ECO:0000313" key="6">
    <source>
        <dbReference type="EMBL" id="SVA46011.1"/>
    </source>
</evidence>
<dbReference type="GO" id="GO:0043165">
    <property type="term" value="P:Gram-negative-bacterium-type cell outer membrane assembly"/>
    <property type="evidence" value="ECO:0007669"/>
    <property type="project" value="TreeGrafter"/>
</dbReference>
<protein>
    <recommendedName>
        <fullName evidence="5">Outer membrane protein assembly factor BamE domain-containing protein</fullName>
    </recommendedName>
</protein>
<dbReference type="InterPro" id="IPR026592">
    <property type="entry name" value="BamE"/>
</dbReference>
<evidence type="ECO:0000256" key="2">
    <source>
        <dbReference type="ARBA" id="ARBA00023136"/>
    </source>
</evidence>
<gene>
    <name evidence="6" type="ORF">METZ01_LOCUS98865</name>
</gene>
<evidence type="ECO:0000256" key="1">
    <source>
        <dbReference type="ARBA" id="ARBA00022729"/>
    </source>
</evidence>
<dbReference type="GO" id="GO:0030674">
    <property type="term" value="F:protein-macromolecule adaptor activity"/>
    <property type="evidence" value="ECO:0007669"/>
    <property type="project" value="TreeGrafter"/>
</dbReference>
<reference evidence="6" key="1">
    <citation type="submission" date="2018-05" db="EMBL/GenBank/DDBJ databases">
        <authorList>
            <person name="Lanie J.A."/>
            <person name="Ng W.-L."/>
            <person name="Kazmierczak K.M."/>
            <person name="Andrzejewski T.M."/>
            <person name="Davidsen T.M."/>
            <person name="Wayne K.J."/>
            <person name="Tettelin H."/>
            <person name="Glass J.I."/>
            <person name="Rusch D."/>
            <person name="Podicherti R."/>
            <person name="Tsui H.-C.T."/>
            <person name="Winkler M.E."/>
        </authorList>
    </citation>
    <scope>NUCLEOTIDE SEQUENCE</scope>
</reference>
<proteinExistence type="inferred from homology"/>
<dbReference type="GO" id="GO:0051205">
    <property type="term" value="P:protein insertion into membrane"/>
    <property type="evidence" value="ECO:0007669"/>
    <property type="project" value="TreeGrafter"/>
</dbReference>
<dbReference type="AlphaFoldDB" id="A0A381W0X4"/>
<feature type="domain" description="Outer membrane protein assembly factor BamE" evidence="5">
    <location>
        <begin position="66"/>
        <end position="133"/>
    </location>
</feature>